<evidence type="ECO:0000256" key="7">
    <source>
        <dbReference type="ARBA" id="ARBA00023170"/>
    </source>
</evidence>
<evidence type="ECO:0000256" key="8">
    <source>
        <dbReference type="ARBA" id="ARBA00023224"/>
    </source>
</evidence>
<dbReference type="PRINTS" id="PR00237">
    <property type="entry name" value="GPCRRHODOPSN"/>
</dbReference>
<evidence type="ECO:0000256" key="3">
    <source>
        <dbReference type="ARBA" id="ARBA00022692"/>
    </source>
</evidence>
<sequence>MNKTTVTEFASIQPVARWVSQLAGSVEVLFAVLTLLGNISFIVVVLATKRLRKKSNAFLISLSVCDLCSALFVSSVTADAFIRREWRLGTRYCIAHNMLYPILSVVSLWITASISLNRYISIVHHERSPKLTTKLTITLAIIFSWILPMILIGRNFIVPGASVYSPISLRCLPTRKTTFSMIILIIIPIITVITSYIVIFIYVYQSRRRVQQQQRHNQAWTNNQLSQQVLTKKEFHVLATVFAVFLFILAEYIPFSILVNLYGKHGRFPEVMMLSYPLNHIGGVINPVLYVLLNKTIRDAFKQLIKWVTRQHSTTDHVLNI</sequence>
<dbReference type="Gene3D" id="1.20.1070.10">
    <property type="entry name" value="Rhodopsin 7-helix transmembrane proteins"/>
    <property type="match status" value="1"/>
</dbReference>
<dbReference type="SUPFAM" id="SSF81321">
    <property type="entry name" value="Family A G protein-coupled receptor-like"/>
    <property type="match status" value="1"/>
</dbReference>
<dbReference type="InterPro" id="IPR017452">
    <property type="entry name" value="GPCR_Rhodpsn_7TM"/>
</dbReference>
<feature type="transmembrane region" description="Helical" evidence="9">
    <location>
        <begin position="237"/>
        <end position="262"/>
    </location>
</feature>
<keyword evidence="8" id="KW-0807">Transducer</keyword>
<gene>
    <name evidence="12" type="primary">LOC102806503</name>
</gene>
<feature type="transmembrane region" description="Helical" evidence="9">
    <location>
        <begin position="274"/>
        <end position="293"/>
    </location>
</feature>
<dbReference type="InterPro" id="IPR000276">
    <property type="entry name" value="GPCR_Rhodpsn"/>
</dbReference>
<protein>
    <submittedName>
        <fullName evidence="12">Melatonin receptor type 1C-like</fullName>
    </submittedName>
</protein>
<keyword evidence="11" id="KW-1185">Reference proteome</keyword>
<reference evidence="12" key="1">
    <citation type="submission" date="2025-08" db="UniProtKB">
        <authorList>
            <consortium name="RefSeq"/>
        </authorList>
    </citation>
    <scope>IDENTIFICATION</scope>
    <source>
        <tissue evidence="12">Testes</tissue>
    </source>
</reference>
<keyword evidence="5" id="KW-0297">G-protein coupled receptor</keyword>
<evidence type="ECO:0000259" key="10">
    <source>
        <dbReference type="PROSITE" id="PS50262"/>
    </source>
</evidence>
<dbReference type="PROSITE" id="PS50262">
    <property type="entry name" value="G_PROTEIN_RECEP_F1_2"/>
    <property type="match status" value="1"/>
</dbReference>
<name>A0ABM0MRY2_SACKO</name>
<feature type="transmembrane region" description="Helical" evidence="9">
    <location>
        <begin position="98"/>
        <end position="116"/>
    </location>
</feature>
<evidence type="ECO:0000313" key="12">
    <source>
        <dbReference type="RefSeq" id="XP_006822773.1"/>
    </source>
</evidence>
<keyword evidence="3 9" id="KW-0812">Transmembrane</keyword>
<evidence type="ECO:0000256" key="1">
    <source>
        <dbReference type="ARBA" id="ARBA00004651"/>
    </source>
</evidence>
<keyword evidence="6 9" id="KW-0472">Membrane</keyword>
<keyword evidence="7" id="KW-0675">Receptor</keyword>
<proteinExistence type="predicted"/>
<comment type="subcellular location">
    <subcellularLocation>
        <location evidence="1">Cell membrane</location>
        <topology evidence="1">Multi-pass membrane protein</topology>
    </subcellularLocation>
</comment>
<keyword evidence="2" id="KW-1003">Cell membrane</keyword>
<dbReference type="CDD" id="cd00637">
    <property type="entry name" value="7tm_classA_rhodopsin-like"/>
    <property type="match status" value="1"/>
</dbReference>
<feature type="domain" description="G-protein coupled receptors family 1 profile" evidence="10">
    <location>
        <begin position="37"/>
        <end position="290"/>
    </location>
</feature>
<feature type="transmembrane region" description="Helical" evidence="9">
    <location>
        <begin position="178"/>
        <end position="204"/>
    </location>
</feature>
<feature type="transmembrane region" description="Helical" evidence="9">
    <location>
        <begin position="58"/>
        <end position="78"/>
    </location>
</feature>
<feature type="transmembrane region" description="Helical" evidence="9">
    <location>
        <begin position="137"/>
        <end position="158"/>
    </location>
</feature>
<evidence type="ECO:0000256" key="9">
    <source>
        <dbReference type="SAM" id="Phobius"/>
    </source>
</evidence>
<dbReference type="Pfam" id="PF00001">
    <property type="entry name" value="7tm_1"/>
    <property type="match status" value="1"/>
</dbReference>
<organism evidence="11 12">
    <name type="scientific">Saccoglossus kowalevskii</name>
    <name type="common">Acorn worm</name>
    <dbReference type="NCBI Taxonomy" id="10224"/>
    <lineage>
        <taxon>Eukaryota</taxon>
        <taxon>Metazoa</taxon>
        <taxon>Hemichordata</taxon>
        <taxon>Enteropneusta</taxon>
        <taxon>Harrimaniidae</taxon>
        <taxon>Saccoglossus</taxon>
    </lineage>
</organism>
<dbReference type="Proteomes" id="UP000694865">
    <property type="component" value="Unplaced"/>
</dbReference>
<dbReference type="GeneID" id="102806503"/>
<keyword evidence="4 9" id="KW-1133">Transmembrane helix</keyword>
<evidence type="ECO:0000256" key="6">
    <source>
        <dbReference type="ARBA" id="ARBA00023136"/>
    </source>
</evidence>
<feature type="transmembrane region" description="Helical" evidence="9">
    <location>
        <begin position="28"/>
        <end position="46"/>
    </location>
</feature>
<evidence type="ECO:0000256" key="5">
    <source>
        <dbReference type="ARBA" id="ARBA00023040"/>
    </source>
</evidence>
<evidence type="ECO:0000256" key="4">
    <source>
        <dbReference type="ARBA" id="ARBA00022989"/>
    </source>
</evidence>
<accession>A0ABM0MRY2</accession>
<dbReference type="PANTHER" id="PTHR24228:SF74">
    <property type="entry name" value="G-PROTEIN COUPLED RECEPTORS FAMILY 1 PROFILE DOMAIN-CONTAINING PROTEIN"/>
    <property type="match status" value="1"/>
</dbReference>
<evidence type="ECO:0000313" key="11">
    <source>
        <dbReference type="Proteomes" id="UP000694865"/>
    </source>
</evidence>
<evidence type="ECO:0000256" key="2">
    <source>
        <dbReference type="ARBA" id="ARBA00022475"/>
    </source>
</evidence>
<dbReference type="PANTHER" id="PTHR24228">
    <property type="entry name" value="B2 BRADYKININ RECEPTOR/ANGIOTENSIN II RECEPTOR"/>
    <property type="match status" value="1"/>
</dbReference>
<dbReference type="RefSeq" id="XP_006822773.1">
    <property type="nucleotide sequence ID" value="XM_006822710.1"/>
</dbReference>